<gene>
    <name evidence="4" type="ORF">GEV01_26030</name>
</gene>
<evidence type="ECO:0000313" key="4">
    <source>
        <dbReference type="EMBL" id="MQA22984.1"/>
    </source>
</evidence>
<evidence type="ECO:0000256" key="1">
    <source>
        <dbReference type="SAM" id="Phobius"/>
    </source>
</evidence>
<feature type="domain" description="Ice-binding protein C-terminal" evidence="3">
    <location>
        <begin position="173"/>
        <end position="198"/>
    </location>
</feature>
<reference evidence="4 5" key="1">
    <citation type="submission" date="2019-10" db="EMBL/GenBank/DDBJ databases">
        <title>Two novel species isolated from a subtropical stream in China.</title>
        <authorList>
            <person name="Lu H."/>
        </authorList>
    </citation>
    <scope>NUCLEOTIDE SEQUENCE [LARGE SCALE GENOMIC DNA]</scope>
    <source>
        <strain evidence="4 5">FT103W</strain>
    </source>
</reference>
<proteinExistence type="predicted"/>
<dbReference type="Gene3D" id="2.60.120.260">
    <property type="entry name" value="Galactose-binding domain-like"/>
    <property type="match status" value="1"/>
</dbReference>
<evidence type="ECO:0000313" key="5">
    <source>
        <dbReference type="Proteomes" id="UP000444318"/>
    </source>
</evidence>
<comment type="caution">
    <text evidence="4">The sequence shown here is derived from an EMBL/GenBank/DDBJ whole genome shotgun (WGS) entry which is preliminary data.</text>
</comment>
<dbReference type="InterPro" id="IPR013424">
    <property type="entry name" value="Ice-binding_C"/>
</dbReference>
<accession>A0A843SM67</accession>
<dbReference type="NCBIfam" id="TIGR02595">
    <property type="entry name" value="PEP_CTERM"/>
    <property type="match status" value="1"/>
</dbReference>
<sequence>MRKLFSALLCAVAFGASSAEAAINLVADGDFSAATLSPAWTQSGDTSAQTLGYDYSGTPLSNLFNMVFSDGAYAGFGILGQKVDMDRHFIYKLDFDLQRYHASQTDPVVNDSKVLLDGKVIWQQTNTGGDWTHVTVPNLWSDQGQVWLQFFNKNFFDYTALDNVMLRPMGQVVPEPSSVMMLSLGLGMLLLAGRAKRRRSS</sequence>
<dbReference type="EMBL" id="WHUF01000008">
    <property type="protein sequence ID" value="MQA22984.1"/>
    <property type="molecule type" value="Genomic_DNA"/>
</dbReference>
<feature type="chain" id="PRO_5032282926" evidence="2">
    <location>
        <begin position="22"/>
        <end position="201"/>
    </location>
</feature>
<name>A0A843SM67_9BURK</name>
<keyword evidence="1" id="KW-1133">Transmembrane helix</keyword>
<dbReference type="AlphaFoldDB" id="A0A843SM67"/>
<dbReference type="Proteomes" id="UP000444318">
    <property type="component" value="Unassembled WGS sequence"/>
</dbReference>
<protein>
    <submittedName>
        <fullName evidence="4">PEP-CTERM sorting domain-containing protein</fullName>
    </submittedName>
</protein>
<keyword evidence="1" id="KW-0472">Membrane</keyword>
<organism evidence="4 5">
    <name type="scientific">Rugamonas rivuli</name>
    <dbReference type="NCBI Taxonomy" id="2743358"/>
    <lineage>
        <taxon>Bacteria</taxon>
        <taxon>Pseudomonadati</taxon>
        <taxon>Pseudomonadota</taxon>
        <taxon>Betaproteobacteria</taxon>
        <taxon>Burkholderiales</taxon>
        <taxon>Oxalobacteraceae</taxon>
        <taxon>Telluria group</taxon>
        <taxon>Rugamonas</taxon>
    </lineage>
</organism>
<keyword evidence="5" id="KW-1185">Reference proteome</keyword>
<dbReference type="Pfam" id="PF07589">
    <property type="entry name" value="PEP-CTERM"/>
    <property type="match status" value="1"/>
</dbReference>
<evidence type="ECO:0000256" key="2">
    <source>
        <dbReference type="SAM" id="SignalP"/>
    </source>
</evidence>
<feature type="transmembrane region" description="Helical" evidence="1">
    <location>
        <begin position="177"/>
        <end position="195"/>
    </location>
</feature>
<feature type="signal peptide" evidence="2">
    <location>
        <begin position="1"/>
        <end position="21"/>
    </location>
</feature>
<dbReference type="RefSeq" id="WP_152808576.1">
    <property type="nucleotide sequence ID" value="NZ_WHUF01000008.1"/>
</dbReference>
<keyword evidence="1" id="KW-0812">Transmembrane</keyword>
<evidence type="ECO:0000259" key="3">
    <source>
        <dbReference type="Pfam" id="PF07589"/>
    </source>
</evidence>
<keyword evidence="2" id="KW-0732">Signal</keyword>